<organism evidence="2 3">
    <name type="scientific">Enterovibrio coralii</name>
    <dbReference type="NCBI Taxonomy" id="294935"/>
    <lineage>
        <taxon>Bacteria</taxon>
        <taxon>Pseudomonadati</taxon>
        <taxon>Pseudomonadota</taxon>
        <taxon>Gammaproteobacteria</taxon>
        <taxon>Vibrionales</taxon>
        <taxon>Vibrionaceae</taxon>
        <taxon>Enterovibrio</taxon>
    </lineage>
</organism>
<keyword evidence="3" id="KW-1185">Reference proteome</keyword>
<protein>
    <submittedName>
        <fullName evidence="2">Uncharacterized protein</fullName>
    </submittedName>
</protein>
<keyword evidence="1" id="KW-0732">Signal</keyword>
<sequence>MKKIFTLVAALGFAFSMSFTTQANDSGWATQTGPLVMCDLPDGSTDYLPTLICTNNGGSFDPNVGQQW</sequence>
<name>A0A135I738_9GAMM</name>
<feature type="chain" id="PRO_5007465683" evidence="1">
    <location>
        <begin position="24"/>
        <end position="68"/>
    </location>
</feature>
<evidence type="ECO:0000313" key="3">
    <source>
        <dbReference type="Proteomes" id="UP000070529"/>
    </source>
</evidence>
<dbReference type="Proteomes" id="UP000070529">
    <property type="component" value="Unassembled WGS sequence"/>
</dbReference>
<accession>A0A135I738</accession>
<dbReference type="OrthoDB" id="5918866at2"/>
<feature type="signal peptide" evidence="1">
    <location>
        <begin position="1"/>
        <end position="23"/>
    </location>
</feature>
<gene>
    <name evidence="2" type="ORF">ATN88_00520</name>
</gene>
<evidence type="ECO:0000313" key="2">
    <source>
        <dbReference type="EMBL" id="KXF81271.1"/>
    </source>
</evidence>
<comment type="caution">
    <text evidence="2">The sequence shown here is derived from an EMBL/GenBank/DDBJ whole genome shotgun (WGS) entry which is preliminary data.</text>
</comment>
<dbReference type="RefSeq" id="WP_067415828.1">
    <property type="nucleotide sequence ID" value="NZ_LNTY01000034.1"/>
</dbReference>
<dbReference type="EMBL" id="LNTY01000034">
    <property type="protein sequence ID" value="KXF81271.1"/>
    <property type="molecule type" value="Genomic_DNA"/>
</dbReference>
<dbReference type="AlphaFoldDB" id="A0A135I738"/>
<evidence type="ECO:0000256" key="1">
    <source>
        <dbReference type="SAM" id="SignalP"/>
    </source>
</evidence>
<proteinExistence type="predicted"/>
<reference evidence="2 3" key="1">
    <citation type="submission" date="2015-11" db="EMBL/GenBank/DDBJ databases">
        <title>Genomic Taxonomy of the Vibrionaceae.</title>
        <authorList>
            <person name="Gomez-Gil B."/>
            <person name="Enciso-Ibarra J."/>
        </authorList>
    </citation>
    <scope>NUCLEOTIDE SEQUENCE [LARGE SCALE GENOMIC DNA]</scope>
    <source>
        <strain evidence="2 3">CAIM 912</strain>
    </source>
</reference>